<keyword evidence="8 13" id="KW-0560">Oxidoreductase</keyword>
<feature type="transmembrane region" description="Helical" evidence="14">
    <location>
        <begin position="114"/>
        <end position="132"/>
    </location>
</feature>
<evidence type="ECO:0000256" key="4">
    <source>
        <dbReference type="ARBA" id="ARBA00022692"/>
    </source>
</evidence>
<sequence length="368" mass="43004">MPPFSSNPSLLSKSSDHHETLIHYPLSHPNQVPIVEDVEEEEEMKDDLVPEDEVHKPMDSVKPKTDQSFIYIDNSNWSIVWTNVIFFIILHAVHIYGIYYLIKIKPYPSWIFSWFWGTWGGFGITAGAHRLWSHRSYKARLPLRIFLMIGQTIAGQNNLYVWSRDHRVHHKFSETDADPHNSHRGFFFAHMGWLLFKKHPDVLKKGKTLDCSDLMKDPVVRFQVRYYYWLLLVWGMLIPWLVPVFLWNETLSGSFLINVISRYVTSLHCTWFVNSTAHMFGNRPYNHKIGPCENLFVSYGAHGEGYHNYHHTFPYDYATSELGFSLNITKVFIDTAAYFGLAYDLKRVSRSIIEKRKAAVEKALQVES</sequence>
<evidence type="ECO:0000256" key="2">
    <source>
        <dbReference type="ARBA" id="ARBA00009295"/>
    </source>
</evidence>
<dbReference type="GO" id="GO:0005506">
    <property type="term" value="F:iron ion binding"/>
    <property type="evidence" value="ECO:0007669"/>
    <property type="project" value="TreeGrafter"/>
</dbReference>
<dbReference type="OrthoDB" id="6406588at2759"/>
<keyword evidence="12 13" id="KW-0275">Fatty acid biosynthesis</keyword>
<comment type="domain">
    <text evidence="13">The histidine box domains are involved in binding the catalytic metal ions.</text>
</comment>
<dbReference type="CDD" id="cd03505">
    <property type="entry name" value="Delta9-FADS-like"/>
    <property type="match status" value="1"/>
</dbReference>
<keyword evidence="7 14" id="KW-1133">Transmembrane helix</keyword>
<dbReference type="PANTHER" id="PTHR11351:SF31">
    <property type="entry name" value="DESATURASE 1, ISOFORM A-RELATED"/>
    <property type="match status" value="1"/>
</dbReference>
<accession>T1K2I4</accession>
<evidence type="ECO:0000256" key="6">
    <source>
        <dbReference type="ARBA" id="ARBA00022832"/>
    </source>
</evidence>
<comment type="similarity">
    <text evidence="2 13">Belongs to the fatty acid desaturase type 1 family.</text>
</comment>
<evidence type="ECO:0000256" key="10">
    <source>
        <dbReference type="ARBA" id="ARBA00023098"/>
    </source>
</evidence>
<dbReference type="GO" id="GO:0005789">
    <property type="term" value="C:endoplasmic reticulum membrane"/>
    <property type="evidence" value="ECO:0007669"/>
    <property type="project" value="TreeGrafter"/>
</dbReference>
<evidence type="ECO:0000256" key="14">
    <source>
        <dbReference type="SAM" id="Phobius"/>
    </source>
</evidence>
<keyword evidence="16" id="KW-1185">Reference proteome</keyword>
<evidence type="ECO:0000256" key="3">
    <source>
        <dbReference type="ARBA" id="ARBA00022516"/>
    </source>
</evidence>
<reference evidence="16" key="1">
    <citation type="submission" date="2011-08" db="EMBL/GenBank/DDBJ databases">
        <authorList>
            <person name="Rombauts S."/>
        </authorList>
    </citation>
    <scope>NUCLEOTIDE SEQUENCE</scope>
    <source>
        <strain evidence="16">London</strain>
    </source>
</reference>
<dbReference type="HOGENOM" id="CLU_027359_0_0_1"/>
<dbReference type="PRINTS" id="PR00075">
    <property type="entry name" value="FACDDSATRASE"/>
</dbReference>
<keyword evidence="3 13" id="KW-0444">Lipid biosynthesis</keyword>
<dbReference type="Proteomes" id="UP000015104">
    <property type="component" value="Unassembled WGS sequence"/>
</dbReference>
<evidence type="ECO:0000256" key="8">
    <source>
        <dbReference type="ARBA" id="ARBA00023002"/>
    </source>
</evidence>
<keyword evidence="11 14" id="KW-0472">Membrane</keyword>
<comment type="subcellular location">
    <subcellularLocation>
        <location evidence="1">Membrane</location>
        <topology evidence="1">Multi-pass membrane protein</topology>
    </subcellularLocation>
</comment>
<evidence type="ECO:0000256" key="13">
    <source>
        <dbReference type="RuleBase" id="RU000581"/>
    </source>
</evidence>
<reference evidence="15" key="2">
    <citation type="submission" date="2015-06" db="UniProtKB">
        <authorList>
            <consortium name="EnsemblMetazoa"/>
        </authorList>
    </citation>
    <scope>IDENTIFICATION</scope>
</reference>
<dbReference type="PANTHER" id="PTHR11351">
    <property type="entry name" value="ACYL-COA DESATURASE"/>
    <property type="match status" value="1"/>
</dbReference>
<proteinExistence type="inferred from homology"/>
<evidence type="ECO:0000256" key="9">
    <source>
        <dbReference type="ARBA" id="ARBA00023004"/>
    </source>
</evidence>
<feature type="transmembrane region" description="Helical" evidence="14">
    <location>
        <begin position="226"/>
        <end position="247"/>
    </location>
</feature>
<comment type="cofactor">
    <cofactor evidence="13">
        <name>Fe(2+)</name>
        <dbReference type="ChEBI" id="CHEBI:29033"/>
    </cofactor>
</comment>
<dbReference type="eggNOG" id="KOG1600">
    <property type="taxonomic scope" value="Eukaryota"/>
</dbReference>
<name>T1K2I4_TETUR</name>
<dbReference type="KEGG" id="tut:107359739"/>
<keyword evidence="10" id="KW-0443">Lipid metabolism</keyword>
<evidence type="ECO:0000256" key="7">
    <source>
        <dbReference type="ARBA" id="ARBA00022989"/>
    </source>
</evidence>
<protein>
    <submittedName>
        <fullName evidence="15">Uncharacterized protein</fullName>
    </submittedName>
</protein>
<dbReference type="GO" id="GO:0006636">
    <property type="term" value="P:unsaturated fatty acid biosynthetic process"/>
    <property type="evidence" value="ECO:0007669"/>
    <property type="project" value="TreeGrafter"/>
</dbReference>
<evidence type="ECO:0000256" key="5">
    <source>
        <dbReference type="ARBA" id="ARBA00022723"/>
    </source>
</evidence>
<dbReference type="EnsemblMetazoa" id="tetur04g05130.1">
    <property type="protein sequence ID" value="tetur04g05130.1"/>
    <property type="gene ID" value="tetur04g05130"/>
</dbReference>
<dbReference type="OMA" id="AIFTAKW"/>
<evidence type="ECO:0000256" key="11">
    <source>
        <dbReference type="ARBA" id="ARBA00023136"/>
    </source>
</evidence>
<dbReference type="AlphaFoldDB" id="T1K2I4"/>
<dbReference type="InterPro" id="IPR001522">
    <property type="entry name" value="FADS-1_CS"/>
</dbReference>
<dbReference type="EMBL" id="CAEY01001363">
    <property type="status" value="NOT_ANNOTATED_CDS"/>
    <property type="molecule type" value="Genomic_DNA"/>
</dbReference>
<keyword evidence="4 13" id="KW-0812">Transmembrane</keyword>
<gene>
    <name evidence="15" type="primary">107359739</name>
</gene>
<evidence type="ECO:0000313" key="15">
    <source>
        <dbReference type="EnsemblMetazoa" id="tetur04g05130.1"/>
    </source>
</evidence>
<keyword evidence="6" id="KW-0276">Fatty acid metabolism</keyword>
<organism evidence="15 16">
    <name type="scientific">Tetranychus urticae</name>
    <name type="common">Two-spotted spider mite</name>
    <dbReference type="NCBI Taxonomy" id="32264"/>
    <lineage>
        <taxon>Eukaryota</taxon>
        <taxon>Metazoa</taxon>
        <taxon>Ecdysozoa</taxon>
        <taxon>Arthropoda</taxon>
        <taxon>Chelicerata</taxon>
        <taxon>Arachnida</taxon>
        <taxon>Acari</taxon>
        <taxon>Acariformes</taxon>
        <taxon>Trombidiformes</taxon>
        <taxon>Prostigmata</taxon>
        <taxon>Eleutherengona</taxon>
        <taxon>Raphignathae</taxon>
        <taxon>Tetranychoidea</taxon>
        <taxon>Tetranychidae</taxon>
        <taxon>Tetranychus</taxon>
    </lineage>
</organism>
<feature type="transmembrane region" description="Helical" evidence="14">
    <location>
        <begin position="79"/>
        <end position="102"/>
    </location>
</feature>
<dbReference type="PROSITE" id="PS00476">
    <property type="entry name" value="FATTY_ACID_DESATUR_1"/>
    <property type="match status" value="1"/>
</dbReference>
<evidence type="ECO:0000313" key="16">
    <source>
        <dbReference type="Proteomes" id="UP000015104"/>
    </source>
</evidence>
<evidence type="ECO:0000256" key="1">
    <source>
        <dbReference type="ARBA" id="ARBA00004141"/>
    </source>
</evidence>
<dbReference type="GO" id="GO:0004768">
    <property type="term" value="F:stearoyl-CoA 9-desaturase activity"/>
    <property type="evidence" value="ECO:0007669"/>
    <property type="project" value="TreeGrafter"/>
</dbReference>
<dbReference type="InterPro" id="IPR015876">
    <property type="entry name" value="Acyl-CoA_DS"/>
</dbReference>
<keyword evidence="9" id="KW-0408">Iron</keyword>
<evidence type="ECO:0000256" key="12">
    <source>
        <dbReference type="ARBA" id="ARBA00023160"/>
    </source>
</evidence>
<keyword evidence="5" id="KW-0479">Metal-binding</keyword>